<evidence type="ECO:0000313" key="2">
    <source>
        <dbReference type="Proteomes" id="UP000281553"/>
    </source>
</evidence>
<reference evidence="1 2" key="1">
    <citation type="submission" date="2018-11" db="EMBL/GenBank/DDBJ databases">
        <authorList>
            <consortium name="Pathogen Informatics"/>
        </authorList>
    </citation>
    <scope>NUCLEOTIDE SEQUENCE [LARGE SCALE GENOMIC DNA]</scope>
</reference>
<accession>A0A3P7RNA2</accession>
<evidence type="ECO:0000313" key="1">
    <source>
        <dbReference type="EMBL" id="VDN44576.1"/>
    </source>
</evidence>
<proteinExistence type="predicted"/>
<protein>
    <submittedName>
        <fullName evidence="1">Uncharacterized protein</fullName>
    </submittedName>
</protein>
<gene>
    <name evidence="1" type="ORF">DILT_LOCUS19374</name>
</gene>
<name>A0A3P7RNA2_DIBLA</name>
<dbReference type="Proteomes" id="UP000281553">
    <property type="component" value="Unassembled WGS sequence"/>
</dbReference>
<dbReference type="EMBL" id="UYRU01112172">
    <property type="protein sequence ID" value="VDN44576.1"/>
    <property type="molecule type" value="Genomic_DNA"/>
</dbReference>
<organism evidence="1 2">
    <name type="scientific">Dibothriocephalus latus</name>
    <name type="common">Fish tapeworm</name>
    <name type="synonym">Diphyllobothrium latum</name>
    <dbReference type="NCBI Taxonomy" id="60516"/>
    <lineage>
        <taxon>Eukaryota</taxon>
        <taxon>Metazoa</taxon>
        <taxon>Spiralia</taxon>
        <taxon>Lophotrochozoa</taxon>
        <taxon>Platyhelminthes</taxon>
        <taxon>Cestoda</taxon>
        <taxon>Eucestoda</taxon>
        <taxon>Diphyllobothriidea</taxon>
        <taxon>Diphyllobothriidae</taxon>
        <taxon>Dibothriocephalus</taxon>
    </lineage>
</organism>
<sequence length="69" mass="7829">MSRRVCLDHIPPVLLLQLNRFYYASCSNASGQTEIGIQKIPKQIPIYQNLQITEGNALPCAVLYRQLLL</sequence>
<keyword evidence="2" id="KW-1185">Reference proteome</keyword>
<dbReference type="AlphaFoldDB" id="A0A3P7RNA2"/>